<organism evidence="1 2">
    <name type="scientific">Vibrio splendidus</name>
    <dbReference type="NCBI Taxonomy" id="29497"/>
    <lineage>
        <taxon>Bacteria</taxon>
        <taxon>Pseudomonadati</taxon>
        <taxon>Pseudomonadota</taxon>
        <taxon>Gammaproteobacteria</taxon>
        <taxon>Vibrionales</taxon>
        <taxon>Vibrionaceae</taxon>
        <taxon>Vibrio</taxon>
    </lineage>
</organism>
<dbReference type="EMBL" id="PIFK01000124">
    <property type="protein sequence ID" value="PTP16867.1"/>
    <property type="molecule type" value="Genomic_DNA"/>
</dbReference>
<dbReference type="Pfam" id="PF11185">
    <property type="entry name" value="DUF2971"/>
    <property type="match status" value="1"/>
</dbReference>
<evidence type="ECO:0000313" key="2">
    <source>
        <dbReference type="Proteomes" id="UP000244197"/>
    </source>
</evidence>
<evidence type="ECO:0000313" key="1">
    <source>
        <dbReference type="EMBL" id="PTP16867.1"/>
    </source>
</evidence>
<sequence>MLEPPKKVYRYQKFSELSLEALCLDQLFFSDPAAFNDPLDCQPCVESDSNLDELRLIYRRQLEKRVESETLASLKKANLEGKSAHLHALSVVEQYVERELEDIRYHATNPDYTNGQYEAECNLLTFAIQRELLKEYDRGICCFSSSDLNPLLWSHYGDQHHGICVGYDLNRTPKPNLHKVTYGGNRIIHTSLILKAIVEGRNDYREELDKNVLLRKALPWSYEEEWRLLSKRGIQDSPLALKDITFGLRCSSGVKHAVIAALEGRTDGVSFYEIYQHRGSFDLKTQPVDSEFLHGLPRTSRSGQEIFGQVPDWKI</sequence>
<comment type="caution">
    <text evidence="1">The sequence shown here is derived from an EMBL/GenBank/DDBJ whole genome shotgun (WGS) entry which is preliminary data.</text>
</comment>
<dbReference type="Proteomes" id="UP000244197">
    <property type="component" value="Unassembled WGS sequence"/>
</dbReference>
<dbReference type="AlphaFoldDB" id="A0A2T5EC31"/>
<accession>A0A2T5EC31</accession>
<reference evidence="1 2" key="1">
    <citation type="submission" date="2017-11" db="EMBL/GenBank/DDBJ databases">
        <title>Population delineation of vibrios coincides with oyster pathogenicity.</title>
        <authorList>
            <person name="Bruto M."/>
            <person name="Labreuche Y."/>
            <person name="James A."/>
            <person name="Piel D."/>
            <person name="Chenivesse S."/>
            <person name="Petton B."/>
            <person name="Polz M.F."/>
            <person name="Le Roux F."/>
        </authorList>
    </citation>
    <scope>NUCLEOTIDE SEQUENCE [LARGE SCALE GENOMIC DNA]</scope>
    <source>
        <strain evidence="1 2">FF_144</strain>
    </source>
</reference>
<protein>
    <submittedName>
        <fullName evidence="1">DUF2971 domain-containing protein</fullName>
    </submittedName>
</protein>
<dbReference type="InterPro" id="IPR021352">
    <property type="entry name" value="DUF2971"/>
</dbReference>
<proteinExistence type="predicted"/>
<gene>
    <name evidence="1" type="ORF">CWO07_25865</name>
</gene>
<dbReference type="RefSeq" id="WP_010434590.1">
    <property type="nucleotide sequence ID" value="NZ_CAWNVZ010000041.1"/>
</dbReference>
<name>A0A2T5EC31_VIBSP</name>